<dbReference type="Pfam" id="PF00855">
    <property type="entry name" value="PWWP"/>
    <property type="match status" value="1"/>
</dbReference>
<feature type="domain" description="PWWP" evidence="2">
    <location>
        <begin position="10"/>
        <end position="84"/>
    </location>
</feature>
<feature type="region of interest" description="Disordered" evidence="1">
    <location>
        <begin position="274"/>
        <end position="302"/>
    </location>
</feature>
<dbReference type="Gene3D" id="2.30.30.140">
    <property type="match status" value="1"/>
</dbReference>
<evidence type="ECO:0000256" key="1">
    <source>
        <dbReference type="SAM" id="MobiDB-lite"/>
    </source>
</evidence>
<gene>
    <name evidence="3" type="ORF">CINCED_3A012315</name>
</gene>
<dbReference type="SUPFAM" id="SSF63748">
    <property type="entry name" value="Tudor/PWWP/MBT"/>
    <property type="match status" value="1"/>
</dbReference>
<evidence type="ECO:0000313" key="4">
    <source>
        <dbReference type="Proteomes" id="UP000325440"/>
    </source>
</evidence>
<proteinExistence type="predicted"/>
<dbReference type="Proteomes" id="UP000325440">
    <property type="component" value="Unassembled WGS sequence"/>
</dbReference>
<dbReference type="AlphaFoldDB" id="A0A5E4M9I6"/>
<dbReference type="InterPro" id="IPR000313">
    <property type="entry name" value="PWWP_dom"/>
</dbReference>
<protein>
    <submittedName>
        <fullName evidence="3">PWWP domain</fullName>
    </submittedName>
</protein>
<dbReference type="EMBL" id="CABPRJ010000484">
    <property type="protein sequence ID" value="VVC28870.1"/>
    <property type="molecule type" value="Genomic_DNA"/>
</dbReference>
<dbReference type="OrthoDB" id="6381815at2759"/>
<evidence type="ECO:0000313" key="3">
    <source>
        <dbReference type="EMBL" id="VVC28870.1"/>
    </source>
</evidence>
<reference evidence="3 4" key="1">
    <citation type="submission" date="2019-08" db="EMBL/GenBank/DDBJ databases">
        <authorList>
            <person name="Alioto T."/>
            <person name="Alioto T."/>
            <person name="Gomez Garrido J."/>
        </authorList>
    </citation>
    <scope>NUCLEOTIDE SEQUENCE [LARGE SCALE GENOMIC DNA]</scope>
</reference>
<organism evidence="3 4">
    <name type="scientific">Cinara cedri</name>
    <dbReference type="NCBI Taxonomy" id="506608"/>
    <lineage>
        <taxon>Eukaryota</taxon>
        <taxon>Metazoa</taxon>
        <taxon>Ecdysozoa</taxon>
        <taxon>Arthropoda</taxon>
        <taxon>Hexapoda</taxon>
        <taxon>Insecta</taxon>
        <taxon>Pterygota</taxon>
        <taxon>Neoptera</taxon>
        <taxon>Paraneoptera</taxon>
        <taxon>Hemiptera</taxon>
        <taxon>Sternorrhyncha</taxon>
        <taxon>Aphidomorpha</taxon>
        <taxon>Aphidoidea</taxon>
        <taxon>Aphididae</taxon>
        <taxon>Lachninae</taxon>
        <taxon>Cinara</taxon>
    </lineage>
</organism>
<name>A0A5E4M9I6_9HEMI</name>
<evidence type="ECO:0000259" key="2">
    <source>
        <dbReference type="PROSITE" id="PS50812"/>
    </source>
</evidence>
<dbReference type="PROSITE" id="PS50812">
    <property type="entry name" value="PWWP"/>
    <property type="match status" value="1"/>
</dbReference>
<sequence>MCDQTIPYSPGTLVWVKTYNRLWWPGRVVDPTSTPQDLQNFIKRKKNPIAVVHFEKDDQYDIVVNMDKVFLYSCPRKLEFLEKGYSLYVKQKQSVKTPLVDMNNFVADVIKYEGELNGNKKIFEQFENKKDELAPRRELIKELFSSSKDTKKKEAQKASLSLKPTVNRPHSTTVQSKYKSFVSATQNSSGGYSGNYTCQLKAGCNFTSHQYDALKRHMAICRTIVEDVKSAPKNKTKKGINTKTLFQTQNKRKSGINKTPAKKTKIHVELLKDWEDEDEDEDDNKTPINHAESGVSNEQTKSKTIFDFDEVKGNDKIVPHTTSQTIGIEEYNRIYGNQGTSKNNDTPRKLICAWVTGESIPRK</sequence>
<keyword evidence="4" id="KW-1185">Reference proteome</keyword>
<accession>A0A5E4M9I6</accession>
<dbReference type="CDD" id="cd05162">
    <property type="entry name" value="PWWP"/>
    <property type="match status" value="1"/>
</dbReference>
<feature type="compositionally biased region" description="Acidic residues" evidence="1">
    <location>
        <begin position="274"/>
        <end position="283"/>
    </location>
</feature>